<reference evidence="2" key="1">
    <citation type="submission" date="2017-09" db="EMBL/GenBank/DDBJ databases">
        <title>Depth-based differentiation of microbial function through sediment-hosted aquifers and enrichment of novel symbionts in the deep terrestrial subsurface.</title>
        <authorList>
            <person name="Probst A.J."/>
            <person name="Ladd B."/>
            <person name="Jarett J.K."/>
            <person name="Geller-Mcgrath D.E."/>
            <person name="Sieber C.M.K."/>
            <person name="Emerson J.B."/>
            <person name="Anantharaman K."/>
            <person name="Thomas B.C."/>
            <person name="Malmstrom R."/>
            <person name="Stieglmeier M."/>
            <person name="Klingl A."/>
            <person name="Woyke T."/>
            <person name="Ryan C.M."/>
            <person name="Banfield J.F."/>
        </authorList>
    </citation>
    <scope>NUCLEOTIDE SEQUENCE [LARGE SCALE GENOMIC DNA]</scope>
</reference>
<evidence type="ECO:0008006" key="3">
    <source>
        <dbReference type="Google" id="ProtNLM"/>
    </source>
</evidence>
<accession>A0A2H0TRD8</accession>
<dbReference type="AlphaFoldDB" id="A0A2H0TRD8"/>
<organism evidence="1 2">
    <name type="scientific">Candidatus Magasanikbacteria bacterium CG10_big_fil_rev_8_21_14_0_10_47_10</name>
    <dbReference type="NCBI Taxonomy" id="1974652"/>
    <lineage>
        <taxon>Bacteria</taxon>
        <taxon>Candidatus Magasanikiibacteriota</taxon>
    </lineage>
</organism>
<sequence length="196" mass="22874">MLEHLFGSKTRYKMLRTFFREPAKIFYVRELTRALETQINAVRRELALLLEAGIVVETDVQQQTGVEANTRKKYYKLNTASLLYPELQSLLIKDVMMSEQEFLQELEQKGGDIQLILVCGMFMGVQDAPSDLFIVGQIKERAMTKLISDYERELGSPIRYTFMTEQEFADRRHIMDRFVFSMFETKHVKAVNKLGL</sequence>
<dbReference type="Proteomes" id="UP000230154">
    <property type="component" value="Unassembled WGS sequence"/>
</dbReference>
<evidence type="ECO:0000313" key="1">
    <source>
        <dbReference type="EMBL" id="PIR74712.1"/>
    </source>
</evidence>
<dbReference type="InterPro" id="IPR036388">
    <property type="entry name" value="WH-like_DNA-bd_sf"/>
</dbReference>
<comment type="caution">
    <text evidence="1">The sequence shown here is derived from an EMBL/GenBank/DDBJ whole genome shotgun (WGS) entry which is preliminary data.</text>
</comment>
<gene>
    <name evidence="1" type="ORF">COU35_00890</name>
</gene>
<proteinExistence type="predicted"/>
<name>A0A2H0TRD8_9BACT</name>
<dbReference type="EMBL" id="PFCB01000009">
    <property type="protein sequence ID" value="PIR74712.1"/>
    <property type="molecule type" value="Genomic_DNA"/>
</dbReference>
<evidence type="ECO:0000313" key="2">
    <source>
        <dbReference type="Proteomes" id="UP000230154"/>
    </source>
</evidence>
<dbReference type="SUPFAM" id="SSF46785">
    <property type="entry name" value="Winged helix' DNA-binding domain"/>
    <property type="match status" value="1"/>
</dbReference>
<protein>
    <recommendedName>
        <fullName evidence="3">HTH arsR-type domain-containing protein</fullName>
    </recommendedName>
</protein>
<dbReference type="Gene3D" id="1.10.10.10">
    <property type="entry name" value="Winged helix-like DNA-binding domain superfamily/Winged helix DNA-binding domain"/>
    <property type="match status" value="1"/>
</dbReference>
<dbReference type="InterPro" id="IPR036390">
    <property type="entry name" value="WH_DNA-bd_sf"/>
</dbReference>